<comment type="similarity">
    <text evidence="1">Belongs to the PCP4 family.</text>
</comment>
<dbReference type="InterPro" id="IPR000048">
    <property type="entry name" value="IQ_motif_EF-hand-BS"/>
</dbReference>
<dbReference type="EMBL" id="CAJVCH010394575">
    <property type="protein sequence ID" value="CAG7817454.1"/>
    <property type="molecule type" value="Genomic_DNA"/>
</dbReference>
<sequence>FFLQEKEGGEAGAGGEGEEDLDIDLSDPDLNKAATKIQAQFRGHVVRKTKDEPSE</sequence>
<dbReference type="AlphaFoldDB" id="A0A8J2PKX6"/>
<evidence type="ECO:0000256" key="1">
    <source>
        <dbReference type="ARBA" id="ARBA00038017"/>
    </source>
</evidence>
<comment type="caution">
    <text evidence="3">The sequence shown here is derived from an EMBL/GenBank/DDBJ whole genome shotgun (WGS) entry which is preliminary data.</text>
</comment>
<accession>A0A8J2PKX6</accession>
<protein>
    <submittedName>
        <fullName evidence="3">Uncharacterized protein</fullName>
    </submittedName>
</protein>
<feature type="non-terminal residue" evidence="3">
    <location>
        <position position="1"/>
    </location>
</feature>
<feature type="compositionally biased region" description="Acidic residues" evidence="2">
    <location>
        <begin position="16"/>
        <end position="26"/>
    </location>
</feature>
<dbReference type="PANTHER" id="PTHR15359">
    <property type="entry name" value="IG-LIKE DOMAIN-CONTAINING PROTEIN"/>
    <property type="match status" value="1"/>
</dbReference>
<keyword evidence="4" id="KW-1185">Reference proteome</keyword>
<gene>
    <name evidence="3" type="ORF">AFUS01_LOCUS28023</name>
</gene>
<dbReference type="InterPro" id="IPR052142">
    <property type="entry name" value="Calmodulin_Regulator_PCP4-like"/>
</dbReference>
<proteinExistence type="inferred from homology"/>
<dbReference type="CDD" id="cd23767">
    <property type="entry name" value="IQCD"/>
    <property type="match status" value="1"/>
</dbReference>
<dbReference type="OrthoDB" id="252964at2759"/>
<dbReference type="Pfam" id="PF00612">
    <property type="entry name" value="IQ"/>
    <property type="match status" value="1"/>
</dbReference>
<name>A0A8J2PKX6_9HEXA</name>
<dbReference type="Proteomes" id="UP000708208">
    <property type="component" value="Unassembled WGS sequence"/>
</dbReference>
<dbReference type="PROSITE" id="PS50096">
    <property type="entry name" value="IQ"/>
    <property type="match status" value="1"/>
</dbReference>
<evidence type="ECO:0000256" key="2">
    <source>
        <dbReference type="SAM" id="MobiDB-lite"/>
    </source>
</evidence>
<feature type="region of interest" description="Disordered" evidence="2">
    <location>
        <begin position="1"/>
        <end position="26"/>
    </location>
</feature>
<organism evidence="3 4">
    <name type="scientific">Allacma fusca</name>
    <dbReference type="NCBI Taxonomy" id="39272"/>
    <lineage>
        <taxon>Eukaryota</taxon>
        <taxon>Metazoa</taxon>
        <taxon>Ecdysozoa</taxon>
        <taxon>Arthropoda</taxon>
        <taxon>Hexapoda</taxon>
        <taxon>Collembola</taxon>
        <taxon>Symphypleona</taxon>
        <taxon>Sminthuridae</taxon>
        <taxon>Allacma</taxon>
    </lineage>
</organism>
<reference evidence="3" key="1">
    <citation type="submission" date="2021-06" db="EMBL/GenBank/DDBJ databases">
        <authorList>
            <person name="Hodson N. C."/>
            <person name="Mongue J. A."/>
            <person name="Jaron S. K."/>
        </authorList>
    </citation>
    <scope>NUCLEOTIDE SEQUENCE</scope>
</reference>
<evidence type="ECO:0000313" key="4">
    <source>
        <dbReference type="Proteomes" id="UP000708208"/>
    </source>
</evidence>
<evidence type="ECO:0000313" key="3">
    <source>
        <dbReference type="EMBL" id="CAG7817454.1"/>
    </source>
</evidence>
<dbReference type="PANTHER" id="PTHR15359:SF8">
    <property type="entry name" value="PROTEIN CBG01055"/>
    <property type="match status" value="1"/>
</dbReference>